<comment type="subcellular location">
    <subcellularLocation>
        <location evidence="1">Mitochondrion outer membrane</location>
        <topology evidence="1">Single-pass membrane protein</topology>
    </subcellularLocation>
</comment>
<reference evidence="10 11" key="1">
    <citation type="journal article" date="2024" name="Nat. Commun.">
        <title>Phylogenomics reveals the evolutionary origins of lichenization in chlorophyte algae.</title>
        <authorList>
            <person name="Puginier C."/>
            <person name="Libourel C."/>
            <person name="Otte J."/>
            <person name="Skaloud P."/>
            <person name="Haon M."/>
            <person name="Grisel S."/>
            <person name="Petersen M."/>
            <person name="Berrin J.G."/>
            <person name="Delaux P.M."/>
            <person name="Dal Grande F."/>
            <person name="Keller J."/>
        </authorList>
    </citation>
    <scope>NUCLEOTIDE SEQUENCE [LARGE SCALE GENOMIC DNA]</scope>
    <source>
        <strain evidence="10 11">SAG 2523</strain>
    </source>
</reference>
<evidence type="ECO:0000256" key="5">
    <source>
        <dbReference type="ARBA" id="ARBA00023128"/>
    </source>
</evidence>
<keyword evidence="2 6" id="KW-0547">Nucleotide-binding</keyword>
<comment type="caution">
    <text evidence="10">The sequence shown here is derived from an EMBL/GenBank/DDBJ whole genome shotgun (WGS) entry which is preliminary data.</text>
</comment>
<dbReference type="SUPFAM" id="SSF52540">
    <property type="entry name" value="P-loop containing nucleoside triphosphate hydrolases"/>
    <property type="match status" value="1"/>
</dbReference>
<accession>A0AAW1TH08</accession>
<dbReference type="InterPro" id="IPR003593">
    <property type="entry name" value="AAA+_ATPase"/>
</dbReference>
<keyword evidence="3" id="KW-1000">Mitochondrion outer membrane</keyword>
<evidence type="ECO:0000256" key="7">
    <source>
        <dbReference type="SAM" id="MobiDB-lite"/>
    </source>
</evidence>
<dbReference type="Pfam" id="PF17862">
    <property type="entry name" value="AAA_lid_3"/>
    <property type="match status" value="1"/>
</dbReference>
<evidence type="ECO:0000256" key="6">
    <source>
        <dbReference type="RuleBase" id="RU003651"/>
    </source>
</evidence>
<dbReference type="InterPro" id="IPR003960">
    <property type="entry name" value="ATPase_AAA_CS"/>
</dbReference>
<evidence type="ECO:0000256" key="4">
    <source>
        <dbReference type="ARBA" id="ARBA00022840"/>
    </source>
</evidence>
<dbReference type="Gene3D" id="1.10.8.60">
    <property type="match status" value="1"/>
</dbReference>
<evidence type="ECO:0000256" key="1">
    <source>
        <dbReference type="ARBA" id="ARBA00004572"/>
    </source>
</evidence>
<keyword evidence="8" id="KW-1133">Transmembrane helix</keyword>
<evidence type="ECO:0000256" key="2">
    <source>
        <dbReference type="ARBA" id="ARBA00022741"/>
    </source>
</evidence>
<keyword evidence="4 6" id="KW-0067">ATP-binding</keyword>
<keyword evidence="5" id="KW-0496">Mitochondrion</keyword>
<evidence type="ECO:0000256" key="8">
    <source>
        <dbReference type="SAM" id="Phobius"/>
    </source>
</evidence>
<dbReference type="InterPro" id="IPR051701">
    <property type="entry name" value="Mito_OM_Translocase_MSP1"/>
</dbReference>
<dbReference type="Pfam" id="PF00004">
    <property type="entry name" value="AAA"/>
    <property type="match status" value="1"/>
</dbReference>
<dbReference type="InterPro" id="IPR003959">
    <property type="entry name" value="ATPase_AAA_core"/>
</dbReference>
<feature type="domain" description="AAA+ ATPase" evidence="9">
    <location>
        <begin position="126"/>
        <end position="262"/>
    </location>
</feature>
<protein>
    <recommendedName>
        <fullName evidence="9">AAA+ ATPase domain-containing protein</fullName>
    </recommendedName>
</protein>
<proteinExistence type="inferred from homology"/>
<dbReference type="GO" id="GO:0005524">
    <property type="term" value="F:ATP binding"/>
    <property type="evidence" value="ECO:0007669"/>
    <property type="project" value="UniProtKB-KW"/>
</dbReference>
<dbReference type="GO" id="GO:0005741">
    <property type="term" value="C:mitochondrial outer membrane"/>
    <property type="evidence" value="ECO:0007669"/>
    <property type="project" value="UniProtKB-SubCell"/>
</dbReference>
<dbReference type="InterPro" id="IPR027417">
    <property type="entry name" value="P-loop_NTPase"/>
</dbReference>
<evidence type="ECO:0000313" key="11">
    <source>
        <dbReference type="Proteomes" id="UP001485043"/>
    </source>
</evidence>
<dbReference type="Gene3D" id="3.40.50.300">
    <property type="entry name" value="P-loop containing nucleotide triphosphate hydrolases"/>
    <property type="match status" value="1"/>
</dbReference>
<keyword evidence="8" id="KW-0472">Membrane</keyword>
<dbReference type="PANTHER" id="PTHR45644:SF3">
    <property type="entry name" value="FI08533P-RELATED"/>
    <property type="match status" value="1"/>
</dbReference>
<dbReference type="PROSITE" id="PS00674">
    <property type="entry name" value="AAA"/>
    <property type="match status" value="1"/>
</dbReference>
<name>A0AAW1TH08_9CHLO</name>
<sequence length="446" mass="49321">MNSSFRAPVDNRRAPSLLRELFFFGLSLGVSAWALRYVISQLDPSKRDREKHKAHLRKVQETFPDRNIGHPTEYELALMHCVIHPQLLDTTMDQIGGHQDIKKGLRQSVLWPIQLPGVFRGTFGAAPKGVLLYGPPGTGKTMLAQALAKESGAVFINVKPSTLLDKYLGVSNKLVAALWMLARRLQPSIIYIDEADAMFATRNESGHEAMAQMKTEFMQLWDGLVKYGDASIVVLAATNMLSAIDPAIQRRFTVSFEVGPPDAEQRRDILRKKLLRHQEEFPNGCEPTLLHSDMQELVDLTPNYTGSDLHNLCQHAMQAPMQEFAEQLATRSIADGVPLTEANLELAGLPALRAAHLEDFRRAHAAHPPCSIQAENYNPQDALHGLRGTNLDLTWLHQLAVLVAAILENSRRNGGNNGGNGPQSPERAAAIQGYSMRHDSGGFPES</sequence>
<evidence type="ECO:0000256" key="3">
    <source>
        <dbReference type="ARBA" id="ARBA00022787"/>
    </source>
</evidence>
<gene>
    <name evidence="10" type="ORF">WJX84_006481</name>
</gene>
<feature type="region of interest" description="Disordered" evidence="7">
    <location>
        <begin position="412"/>
        <end position="446"/>
    </location>
</feature>
<keyword evidence="11" id="KW-1185">Reference proteome</keyword>
<dbReference type="EMBL" id="JALJOV010000039">
    <property type="protein sequence ID" value="KAK9868224.1"/>
    <property type="molecule type" value="Genomic_DNA"/>
</dbReference>
<dbReference type="GO" id="GO:0016887">
    <property type="term" value="F:ATP hydrolysis activity"/>
    <property type="evidence" value="ECO:0007669"/>
    <property type="project" value="InterPro"/>
</dbReference>
<dbReference type="Proteomes" id="UP001485043">
    <property type="component" value="Unassembled WGS sequence"/>
</dbReference>
<dbReference type="AlphaFoldDB" id="A0AAW1TH08"/>
<feature type="transmembrane region" description="Helical" evidence="8">
    <location>
        <begin position="21"/>
        <end position="39"/>
    </location>
</feature>
<organism evidence="10 11">
    <name type="scientific">Apatococcus fuscideae</name>
    <dbReference type="NCBI Taxonomy" id="2026836"/>
    <lineage>
        <taxon>Eukaryota</taxon>
        <taxon>Viridiplantae</taxon>
        <taxon>Chlorophyta</taxon>
        <taxon>core chlorophytes</taxon>
        <taxon>Trebouxiophyceae</taxon>
        <taxon>Chlorellales</taxon>
        <taxon>Chlorellaceae</taxon>
        <taxon>Apatococcus</taxon>
    </lineage>
</organism>
<keyword evidence="8" id="KW-0812">Transmembrane</keyword>
<dbReference type="PANTHER" id="PTHR45644">
    <property type="entry name" value="AAA ATPASE, PUTATIVE (AFU_ORTHOLOGUE AFUA_2G12920)-RELATED-RELATED"/>
    <property type="match status" value="1"/>
</dbReference>
<evidence type="ECO:0000313" key="10">
    <source>
        <dbReference type="EMBL" id="KAK9868224.1"/>
    </source>
</evidence>
<comment type="similarity">
    <text evidence="6">Belongs to the AAA ATPase family.</text>
</comment>
<evidence type="ECO:0000259" key="9">
    <source>
        <dbReference type="SMART" id="SM00382"/>
    </source>
</evidence>
<dbReference type="InterPro" id="IPR041569">
    <property type="entry name" value="AAA_lid_3"/>
</dbReference>
<dbReference type="SMART" id="SM00382">
    <property type="entry name" value="AAA"/>
    <property type="match status" value="1"/>
</dbReference>